<dbReference type="Proteomes" id="UP001301769">
    <property type="component" value="Unassembled WGS sequence"/>
</dbReference>
<keyword evidence="4 6" id="KW-0408">Iron</keyword>
<feature type="transmembrane region" description="Helical" evidence="8">
    <location>
        <begin position="12"/>
        <end position="32"/>
    </location>
</feature>
<comment type="caution">
    <text evidence="9">The sequence shown here is derived from an EMBL/GenBank/DDBJ whole genome shotgun (WGS) entry which is preliminary data.</text>
</comment>
<keyword evidence="8" id="KW-1133">Transmembrane helix</keyword>
<comment type="similarity">
    <text evidence="1 7">Belongs to the cytochrome P450 family.</text>
</comment>
<dbReference type="InterPro" id="IPR036396">
    <property type="entry name" value="Cyt_P450_sf"/>
</dbReference>
<feature type="binding site" description="axial binding residue" evidence="6">
    <location>
        <position position="468"/>
    </location>
    <ligand>
        <name>heme</name>
        <dbReference type="ChEBI" id="CHEBI:30413"/>
    </ligand>
    <ligandPart>
        <name>Fe</name>
        <dbReference type="ChEBI" id="CHEBI:18248"/>
    </ligandPart>
</feature>
<dbReference type="PRINTS" id="PR00385">
    <property type="entry name" value="P450"/>
</dbReference>
<name>A0AAN6YCN2_9PEZI</name>
<reference evidence="9" key="1">
    <citation type="journal article" date="2023" name="Mol. Phylogenet. Evol.">
        <title>Genome-scale phylogeny and comparative genomics of the fungal order Sordariales.</title>
        <authorList>
            <person name="Hensen N."/>
            <person name="Bonometti L."/>
            <person name="Westerberg I."/>
            <person name="Brannstrom I.O."/>
            <person name="Guillou S."/>
            <person name="Cros-Aarteil S."/>
            <person name="Calhoun S."/>
            <person name="Haridas S."/>
            <person name="Kuo A."/>
            <person name="Mondo S."/>
            <person name="Pangilinan J."/>
            <person name="Riley R."/>
            <person name="LaButti K."/>
            <person name="Andreopoulos B."/>
            <person name="Lipzen A."/>
            <person name="Chen C."/>
            <person name="Yan M."/>
            <person name="Daum C."/>
            <person name="Ng V."/>
            <person name="Clum A."/>
            <person name="Steindorff A."/>
            <person name="Ohm R.A."/>
            <person name="Martin F."/>
            <person name="Silar P."/>
            <person name="Natvig D.O."/>
            <person name="Lalanne C."/>
            <person name="Gautier V."/>
            <person name="Ament-Velasquez S.L."/>
            <person name="Kruys A."/>
            <person name="Hutchinson M.I."/>
            <person name="Powell A.J."/>
            <person name="Barry K."/>
            <person name="Miller A.N."/>
            <person name="Grigoriev I.V."/>
            <person name="Debuchy R."/>
            <person name="Gladieux P."/>
            <person name="Hiltunen Thoren M."/>
            <person name="Johannesson H."/>
        </authorList>
    </citation>
    <scope>NUCLEOTIDE SEQUENCE</scope>
    <source>
        <strain evidence="9">PSN293</strain>
    </source>
</reference>
<keyword evidence="8" id="KW-0472">Membrane</keyword>
<keyword evidence="10" id="KW-1185">Reference proteome</keyword>
<dbReference type="GO" id="GO:0016705">
    <property type="term" value="F:oxidoreductase activity, acting on paired donors, with incorporation or reduction of molecular oxygen"/>
    <property type="evidence" value="ECO:0007669"/>
    <property type="project" value="InterPro"/>
</dbReference>
<dbReference type="PROSITE" id="PS00086">
    <property type="entry name" value="CYTOCHROME_P450"/>
    <property type="match status" value="1"/>
</dbReference>
<evidence type="ECO:0000256" key="1">
    <source>
        <dbReference type="ARBA" id="ARBA00010617"/>
    </source>
</evidence>
<keyword evidence="8" id="KW-0812">Transmembrane</keyword>
<evidence type="ECO:0000313" key="9">
    <source>
        <dbReference type="EMBL" id="KAK4215596.1"/>
    </source>
</evidence>
<organism evidence="9 10">
    <name type="scientific">Rhypophila decipiens</name>
    <dbReference type="NCBI Taxonomy" id="261697"/>
    <lineage>
        <taxon>Eukaryota</taxon>
        <taxon>Fungi</taxon>
        <taxon>Dikarya</taxon>
        <taxon>Ascomycota</taxon>
        <taxon>Pezizomycotina</taxon>
        <taxon>Sordariomycetes</taxon>
        <taxon>Sordariomycetidae</taxon>
        <taxon>Sordariales</taxon>
        <taxon>Naviculisporaceae</taxon>
        <taxon>Rhypophila</taxon>
    </lineage>
</organism>
<dbReference type="GO" id="GO:0005506">
    <property type="term" value="F:iron ion binding"/>
    <property type="evidence" value="ECO:0007669"/>
    <property type="project" value="InterPro"/>
</dbReference>
<dbReference type="AlphaFoldDB" id="A0AAN6YCN2"/>
<accession>A0AAN6YCN2</accession>
<sequence length="554" mass="62163">MSLSATVLKSSWLHLVVAGCVVVVVVLSKYYLAARRPKNYPPGPPTLPFIGNLTQVPRVKAFLKFEQLKSSYGSIIGLKMASQNVVILNHYSHVKALFDQRGAIYSSRPQSHIATTLVCPNQIHLLLLPYGPEWRKQRRILQSLLNINAVDKFLPLQNAEATQTVVDIMHNPNGYYDHIRRYTTAVILASVFGQRAKRFKSKNVQDLYHAQDQFTAILEQGATPPVDAFGFLKYLPGGRWKAWAKEVRREQKGLYMRLLGETRERIGRGKGGDCFLGSILQGQEKNGMDDEHVAYLAGNLMEAGSDTTASTLLSFLLAMIKYPDELRKAQAEVDEVCGPDRSPGPQDIGRLPFVKACMDETLRWRPVASGMIPHMNTQDDTYMGYFFPKGTVFLPNVWAVSMDESEYQDPARFMPDRWLPNEYGTRTTGTDPVTAQEDEATQDFHGGHSGDDHGRRTTYGFGAGRRSCPGHWLAKNSLMLNMAKLAWALDLAPAEGMSPADVDDDISTAYLEGFLIAPKRFPISIKPRSEKHRAVIEAEFEKLTPTWDKYEDMD</sequence>
<dbReference type="EMBL" id="MU858078">
    <property type="protein sequence ID" value="KAK4215596.1"/>
    <property type="molecule type" value="Genomic_DNA"/>
</dbReference>
<dbReference type="Pfam" id="PF00067">
    <property type="entry name" value="p450"/>
    <property type="match status" value="1"/>
</dbReference>
<keyword evidence="5 7" id="KW-0503">Monooxygenase</keyword>
<evidence type="ECO:0000256" key="6">
    <source>
        <dbReference type="PIRSR" id="PIRSR602401-1"/>
    </source>
</evidence>
<keyword evidence="6 7" id="KW-0349">Heme</keyword>
<reference evidence="9" key="2">
    <citation type="submission" date="2023-05" db="EMBL/GenBank/DDBJ databases">
        <authorList>
            <consortium name="Lawrence Berkeley National Laboratory"/>
            <person name="Steindorff A."/>
            <person name="Hensen N."/>
            <person name="Bonometti L."/>
            <person name="Westerberg I."/>
            <person name="Brannstrom I.O."/>
            <person name="Guillou S."/>
            <person name="Cros-Aarteil S."/>
            <person name="Calhoun S."/>
            <person name="Haridas S."/>
            <person name="Kuo A."/>
            <person name="Mondo S."/>
            <person name="Pangilinan J."/>
            <person name="Riley R."/>
            <person name="Labutti K."/>
            <person name="Andreopoulos B."/>
            <person name="Lipzen A."/>
            <person name="Chen C."/>
            <person name="Yanf M."/>
            <person name="Daum C."/>
            <person name="Ng V."/>
            <person name="Clum A."/>
            <person name="Ohm R."/>
            <person name="Martin F."/>
            <person name="Silar P."/>
            <person name="Natvig D."/>
            <person name="Lalanne C."/>
            <person name="Gautier V."/>
            <person name="Ament-Velasquez S.L."/>
            <person name="Kruys A."/>
            <person name="Hutchinson M.I."/>
            <person name="Powell A.J."/>
            <person name="Barry K."/>
            <person name="Miller A.N."/>
            <person name="Grigoriev I.V."/>
            <person name="Debuchy R."/>
            <person name="Gladieux P."/>
            <person name="Thoren M.H."/>
            <person name="Johannesson H."/>
        </authorList>
    </citation>
    <scope>NUCLEOTIDE SEQUENCE</scope>
    <source>
        <strain evidence="9">PSN293</strain>
    </source>
</reference>
<protein>
    <submittedName>
        <fullName evidence="9">Cytochrome P450</fullName>
    </submittedName>
</protein>
<dbReference type="GO" id="GO:0020037">
    <property type="term" value="F:heme binding"/>
    <property type="evidence" value="ECO:0007669"/>
    <property type="project" value="InterPro"/>
</dbReference>
<keyword evidence="2 6" id="KW-0479">Metal-binding</keyword>
<dbReference type="PRINTS" id="PR00463">
    <property type="entry name" value="EP450I"/>
</dbReference>
<dbReference type="InterPro" id="IPR050364">
    <property type="entry name" value="Cytochrome_P450_fung"/>
</dbReference>
<gene>
    <name evidence="9" type="ORF">QBC37DRAFT_386177</name>
</gene>
<dbReference type="InterPro" id="IPR002401">
    <property type="entry name" value="Cyt_P450_E_grp-I"/>
</dbReference>
<dbReference type="SUPFAM" id="SSF48264">
    <property type="entry name" value="Cytochrome P450"/>
    <property type="match status" value="1"/>
</dbReference>
<dbReference type="Gene3D" id="1.10.630.10">
    <property type="entry name" value="Cytochrome P450"/>
    <property type="match status" value="1"/>
</dbReference>
<evidence type="ECO:0000256" key="8">
    <source>
        <dbReference type="SAM" id="Phobius"/>
    </source>
</evidence>
<evidence type="ECO:0000256" key="7">
    <source>
        <dbReference type="RuleBase" id="RU000461"/>
    </source>
</evidence>
<evidence type="ECO:0000256" key="2">
    <source>
        <dbReference type="ARBA" id="ARBA00022723"/>
    </source>
</evidence>
<evidence type="ECO:0000313" key="10">
    <source>
        <dbReference type="Proteomes" id="UP001301769"/>
    </source>
</evidence>
<dbReference type="InterPro" id="IPR001128">
    <property type="entry name" value="Cyt_P450"/>
</dbReference>
<evidence type="ECO:0000256" key="3">
    <source>
        <dbReference type="ARBA" id="ARBA00023002"/>
    </source>
</evidence>
<dbReference type="PANTHER" id="PTHR46300">
    <property type="entry name" value="P450, PUTATIVE (EUROFUNG)-RELATED-RELATED"/>
    <property type="match status" value="1"/>
</dbReference>
<evidence type="ECO:0000256" key="5">
    <source>
        <dbReference type="ARBA" id="ARBA00023033"/>
    </source>
</evidence>
<keyword evidence="3 7" id="KW-0560">Oxidoreductase</keyword>
<dbReference type="PANTHER" id="PTHR46300:SF2">
    <property type="entry name" value="CYTOCHROME P450 MONOOXYGENASE ALNH-RELATED"/>
    <property type="match status" value="1"/>
</dbReference>
<evidence type="ECO:0000256" key="4">
    <source>
        <dbReference type="ARBA" id="ARBA00023004"/>
    </source>
</evidence>
<dbReference type="GO" id="GO:0004497">
    <property type="term" value="F:monooxygenase activity"/>
    <property type="evidence" value="ECO:0007669"/>
    <property type="project" value="UniProtKB-KW"/>
</dbReference>
<proteinExistence type="inferred from homology"/>
<dbReference type="InterPro" id="IPR017972">
    <property type="entry name" value="Cyt_P450_CS"/>
</dbReference>
<dbReference type="CDD" id="cd11065">
    <property type="entry name" value="CYP64-like"/>
    <property type="match status" value="1"/>
</dbReference>
<comment type="cofactor">
    <cofactor evidence="6">
        <name>heme</name>
        <dbReference type="ChEBI" id="CHEBI:30413"/>
    </cofactor>
</comment>